<comment type="caution">
    <text evidence="8">The sequence shown here is derived from an EMBL/GenBank/DDBJ whole genome shotgun (WGS) entry which is preliminary data.</text>
</comment>
<feature type="transmembrane region" description="Helical" evidence="7">
    <location>
        <begin position="228"/>
        <end position="249"/>
    </location>
</feature>
<feature type="transmembrane region" description="Helical" evidence="7">
    <location>
        <begin position="290"/>
        <end position="313"/>
    </location>
</feature>
<sequence length="319" mass="32667">MSVTGAFTEAILPIVAIAAVGYVIGERTNLRIEPLNTIALQFFLPALVFYGIATTALTGSTAVVFVLAVVAYLAVTMGLAFAGTRLLDVPDSLRSGTVLASAFPNSGFVGIPLTGFLFGDFGRTVATIFLTVQSVVLYTLGVYVVSADADETAGAASAVREVFRLPLVYAVLLAVALRVLGLVPPVDGTAMTTIDMVGSAAVPLMLTVVGIQLSNVDLSVLRGVAFPTATKLVVAPLVGVGIALAAGFADPRISNTFVLECATPAAVTPLAIVIAYSDSTPDDAVSTADYMSSVIFVTTVLSVATLTALVVAIQSGLLF</sequence>
<dbReference type="RefSeq" id="WP_188976832.1">
    <property type="nucleotide sequence ID" value="NZ_BMPG01000001.1"/>
</dbReference>
<dbReference type="GO" id="GO:0055085">
    <property type="term" value="P:transmembrane transport"/>
    <property type="evidence" value="ECO:0007669"/>
    <property type="project" value="InterPro"/>
</dbReference>
<feature type="transmembrane region" description="Helical" evidence="7">
    <location>
        <begin position="37"/>
        <end position="57"/>
    </location>
</feature>
<keyword evidence="5 7" id="KW-1133">Transmembrane helix</keyword>
<dbReference type="PANTHER" id="PTHR36838">
    <property type="entry name" value="AUXIN EFFLUX CARRIER FAMILY PROTEIN"/>
    <property type="match status" value="1"/>
</dbReference>
<proteinExistence type="predicted"/>
<evidence type="ECO:0000256" key="6">
    <source>
        <dbReference type="ARBA" id="ARBA00023136"/>
    </source>
</evidence>
<dbReference type="InterPro" id="IPR004776">
    <property type="entry name" value="Mem_transp_PIN-like"/>
</dbReference>
<keyword evidence="2" id="KW-0813">Transport</keyword>
<keyword evidence="3" id="KW-1003">Cell membrane</keyword>
<evidence type="ECO:0000256" key="1">
    <source>
        <dbReference type="ARBA" id="ARBA00004141"/>
    </source>
</evidence>
<keyword evidence="6 7" id="KW-0472">Membrane</keyword>
<evidence type="ECO:0000313" key="9">
    <source>
        <dbReference type="Proteomes" id="UP000607197"/>
    </source>
</evidence>
<protein>
    <recommendedName>
        <fullName evidence="10">AEC family transporter</fullName>
    </recommendedName>
</protein>
<organism evidence="8 9">
    <name type="scientific">Halocalculus aciditolerans</name>
    <dbReference type="NCBI Taxonomy" id="1383812"/>
    <lineage>
        <taxon>Archaea</taxon>
        <taxon>Methanobacteriati</taxon>
        <taxon>Methanobacteriota</taxon>
        <taxon>Stenosarchaea group</taxon>
        <taxon>Halobacteria</taxon>
        <taxon>Halobacteriales</taxon>
        <taxon>Halobacteriaceae</taxon>
        <taxon>Halocalculus</taxon>
    </lineage>
</organism>
<name>A0A830FHD0_9EURY</name>
<accession>A0A830FHD0</accession>
<evidence type="ECO:0000256" key="3">
    <source>
        <dbReference type="ARBA" id="ARBA00022475"/>
    </source>
</evidence>
<feature type="transmembrane region" description="Helical" evidence="7">
    <location>
        <begin position="196"/>
        <end position="216"/>
    </location>
</feature>
<comment type="subcellular location">
    <subcellularLocation>
        <location evidence="1">Membrane</location>
        <topology evidence="1">Multi-pass membrane protein</topology>
    </subcellularLocation>
</comment>
<dbReference type="Pfam" id="PF03547">
    <property type="entry name" value="Mem_trans"/>
    <property type="match status" value="1"/>
</dbReference>
<evidence type="ECO:0008006" key="10">
    <source>
        <dbReference type="Google" id="ProtNLM"/>
    </source>
</evidence>
<evidence type="ECO:0000313" key="8">
    <source>
        <dbReference type="EMBL" id="GGL55416.1"/>
    </source>
</evidence>
<feature type="transmembrane region" description="Helical" evidence="7">
    <location>
        <begin position="166"/>
        <end position="184"/>
    </location>
</feature>
<gene>
    <name evidence="8" type="ORF">GCM10009039_11950</name>
</gene>
<keyword evidence="9" id="KW-1185">Reference proteome</keyword>
<evidence type="ECO:0000256" key="5">
    <source>
        <dbReference type="ARBA" id="ARBA00022989"/>
    </source>
</evidence>
<evidence type="ECO:0000256" key="7">
    <source>
        <dbReference type="SAM" id="Phobius"/>
    </source>
</evidence>
<feature type="transmembrane region" description="Helical" evidence="7">
    <location>
        <begin position="96"/>
        <end position="118"/>
    </location>
</feature>
<evidence type="ECO:0000256" key="4">
    <source>
        <dbReference type="ARBA" id="ARBA00022692"/>
    </source>
</evidence>
<feature type="transmembrane region" description="Helical" evidence="7">
    <location>
        <begin position="124"/>
        <end position="145"/>
    </location>
</feature>
<feature type="transmembrane region" description="Helical" evidence="7">
    <location>
        <begin position="63"/>
        <end position="84"/>
    </location>
</feature>
<keyword evidence="4 7" id="KW-0812">Transmembrane</keyword>
<dbReference type="GO" id="GO:0016020">
    <property type="term" value="C:membrane"/>
    <property type="evidence" value="ECO:0007669"/>
    <property type="project" value="UniProtKB-SubCell"/>
</dbReference>
<dbReference type="OrthoDB" id="147743at2157"/>
<reference evidence="8" key="1">
    <citation type="journal article" date="2014" name="Int. J. Syst. Evol. Microbiol.">
        <title>Complete genome sequence of Corynebacterium casei LMG S-19264T (=DSM 44701T), isolated from a smear-ripened cheese.</title>
        <authorList>
            <consortium name="US DOE Joint Genome Institute (JGI-PGF)"/>
            <person name="Walter F."/>
            <person name="Albersmeier A."/>
            <person name="Kalinowski J."/>
            <person name="Ruckert C."/>
        </authorList>
    </citation>
    <scope>NUCLEOTIDE SEQUENCE</scope>
    <source>
        <strain evidence="8">JCM 19596</strain>
    </source>
</reference>
<evidence type="ECO:0000256" key="2">
    <source>
        <dbReference type="ARBA" id="ARBA00022448"/>
    </source>
</evidence>
<reference evidence="8" key="2">
    <citation type="submission" date="2020-09" db="EMBL/GenBank/DDBJ databases">
        <authorList>
            <person name="Sun Q."/>
            <person name="Ohkuma M."/>
        </authorList>
    </citation>
    <scope>NUCLEOTIDE SEQUENCE</scope>
    <source>
        <strain evidence="8">JCM 19596</strain>
    </source>
</reference>
<dbReference type="EMBL" id="BMPG01000001">
    <property type="protein sequence ID" value="GGL55416.1"/>
    <property type="molecule type" value="Genomic_DNA"/>
</dbReference>
<dbReference type="Proteomes" id="UP000607197">
    <property type="component" value="Unassembled WGS sequence"/>
</dbReference>
<dbReference type="PANTHER" id="PTHR36838:SF1">
    <property type="entry name" value="SLR1864 PROTEIN"/>
    <property type="match status" value="1"/>
</dbReference>
<dbReference type="AlphaFoldDB" id="A0A830FHD0"/>
<feature type="transmembrane region" description="Helical" evidence="7">
    <location>
        <begin position="6"/>
        <end position="25"/>
    </location>
</feature>